<name>A0A3N1LKB7_9PROT</name>
<comment type="similarity">
    <text evidence="1">Belongs to the PhzF family.</text>
</comment>
<protein>
    <submittedName>
        <fullName evidence="4">PhzF family phenazine biosynthesis protein</fullName>
    </submittedName>
</protein>
<dbReference type="GO" id="GO:0016853">
    <property type="term" value="F:isomerase activity"/>
    <property type="evidence" value="ECO:0007669"/>
    <property type="project" value="UniProtKB-KW"/>
</dbReference>
<proteinExistence type="inferred from homology"/>
<dbReference type="OrthoDB" id="9788221at2"/>
<evidence type="ECO:0000313" key="5">
    <source>
        <dbReference type="Proteomes" id="UP000278222"/>
    </source>
</evidence>
<dbReference type="PANTHER" id="PTHR13774:SF17">
    <property type="entry name" value="PHENAZINE BIOSYNTHESIS-LIKE DOMAIN-CONTAINING PROTEIN"/>
    <property type="match status" value="1"/>
</dbReference>
<dbReference type="RefSeq" id="WP_123691094.1">
    <property type="nucleotide sequence ID" value="NZ_AP019700.1"/>
</dbReference>
<keyword evidence="2" id="KW-0413">Isomerase</keyword>
<dbReference type="PIRSF" id="PIRSF016184">
    <property type="entry name" value="PhzC_PhzF"/>
    <property type="match status" value="1"/>
</dbReference>
<dbReference type="SUPFAM" id="SSF54506">
    <property type="entry name" value="Diaminopimelate epimerase-like"/>
    <property type="match status" value="1"/>
</dbReference>
<organism evidence="4 5">
    <name type="scientific">Stella humosa</name>
    <dbReference type="NCBI Taxonomy" id="94"/>
    <lineage>
        <taxon>Bacteria</taxon>
        <taxon>Pseudomonadati</taxon>
        <taxon>Pseudomonadota</taxon>
        <taxon>Alphaproteobacteria</taxon>
        <taxon>Rhodospirillales</taxon>
        <taxon>Stellaceae</taxon>
        <taxon>Stella</taxon>
    </lineage>
</organism>
<dbReference type="EMBL" id="RJKX01000014">
    <property type="protein sequence ID" value="ROP91318.1"/>
    <property type="molecule type" value="Genomic_DNA"/>
</dbReference>
<evidence type="ECO:0000313" key="4">
    <source>
        <dbReference type="EMBL" id="ROP91318.1"/>
    </source>
</evidence>
<reference evidence="4 5" key="1">
    <citation type="submission" date="2018-11" db="EMBL/GenBank/DDBJ databases">
        <title>Genomic Encyclopedia of Type Strains, Phase IV (KMG-IV): sequencing the most valuable type-strain genomes for metagenomic binning, comparative biology and taxonomic classification.</title>
        <authorList>
            <person name="Goeker M."/>
        </authorList>
    </citation>
    <scope>NUCLEOTIDE SEQUENCE [LARGE SCALE GENOMIC DNA]</scope>
    <source>
        <strain evidence="4 5">DSM 5900</strain>
    </source>
</reference>
<dbReference type="GO" id="GO:0005737">
    <property type="term" value="C:cytoplasm"/>
    <property type="evidence" value="ECO:0007669"/>
    <property type="project" value="TreeGrafter"/>
</dbReference>
<comment type="caution">
    <text evidence="4">The sequence shown here is derived from an EMBL/GenBank/DDBJ whole genome shotgun (WGS) entry which is preliminary data.</text>
</comment>
<evidence type="ECO:0000256" key="3">
    <source>
        <dbReference type="PIRSR" id="PIRSR016184-1"/>
    </source>
</evidence>
<dbReference type="InterPro" id="IPR003719">
    <property type="entry name" value="Phenazine_PhzF-like"/>
</dbReference>
<dbReference type="AlphaFoldDB" id="A0A3N1LKB7"/>
<evidence type="ECO:0000256" key="1">
    <source>
        <dbReference type="ARBA" id="ARBA00008270"/>
    </source>
</evidence>
<gene>
    <name evidence="4" type="ORF">EDC65_3184</name>
</gene>
<dbReference type="Gene3D" id="3.10.310.10">
    <property type="entry name" value="Diaminopimelate Epimerase, Chain A, domain 1"/>
    <property type="match status" value="2"/>
</dbReference>
<evidence type="ECO:0000256" key="2">
    <source>
        <dbReference type="ARBA" id="ARBA00023235"/>
    </source>
</evidence>
<dbReference type="NCBIfam" id="TIGR00654">
    <property type="entry name" value="PhzF_family"/>
    <property type="match status" value="1"/>
</dbReference>
<sequence length="265" mass="29134">MILPIYQVDAFTDRVFDGNPAAVCPLDTWLSERHMQFIAAENNLSETAFFVPEEDEFRLRWFTPQVEVDLCGHATLATAAVLYRELGYDRPEIRFRTMKAGTISVTRQDEDWLALDFPSRPPAPVDAPAALAAALTAALGAPPSQILAARDYVAIYEDAAAIRALKPDMAALAALDRFAVMVTAPGEDCDFVSRFFAPAKGIPEDPVTGSAHCTLIPYWSARLGRQEMEAHQLSARGGRLRCVDRGDRVTIAGQAVLYMKGELFL</sequence>
<keyword evidence="5" id="KW-1185">Reference proteome</keyword>
<feature type="active site" evidence="3">
    <location>
        <position position="46"/>
    </location>
</feature>
<accession>A0A3N1LKB7</accession>
<dbReference type="PANTHER" id="PTHR13774">
    <property type="entry name" value="PHENAZINE BIOSYNTHESIS PROTEIN"/>
    <property type="match status" value="1"/>
</dbReference>
<dbReference type="Proteomes" id="UP000278222">
    <property type="component" value="Unassembled WGS sequence"/>
</dbReference>
<dbReference type="Pfam" id="PF02567">
    <property type="entry name" value="PhzC-PhzF"/>
    <property type="match status" value="1"/>
</dbReference>